<proteinExistence type="predicted"/>
<dbReference type="GO" id="GO:0016020">
    <property type="term" value="C:membrane"/>
    <property type="evidence" value="ECO:0007669"/>
    <property type="project" value="UniProtKB-SubCell"/>
</dbReference>
<keyword evidence="2 5" id="KW-0812">Transmembrane</keyword>
<comment type="subcellular location">
    <subcellularLocation>
        <location evidence="1">Membrane</location>
        <topology evidence="1">Multi-pass membrane protein</topology>
    </subcellularLocation>
</comment>
<evidence type="ECO:0000313" key="6">
    <source>
        <dbReference type="Proteomes" id="UP000046393"/>
    </source>
</evidence>
<organism evidence="6 7">
    <name type="scientific">Syphacia muris</name>
    <dbReference type="NCBI Taxonomy" id="451379"/>
    <lineage>
        <taxon>Eukaryota</taxon>
        <taxon>Metazoa</taxon>
        <taxon>Ecdysozoa</taxon>
        <taxon>Nematoda</taxon>
        <taxon>Chromadorea</taxon>
        <taxon>Rhabditida</taxon>
        <taxon>Spirurina</taxon>
        <taxon>Oxyuridomorpha</taxon>
        <taxon>Oxyuroidea</taxon>
        <taxon>Oxyuridae</taxon>
        <taxon>Syphacia</taxon>
    </lineage>
</organism>
<evidence type="ECO:0000256" key="4">
    <source>
        <dbReference type="ARBA" id="ARBA00023136"/>
    </source>
</evidence>
<protein>
    <submittedName>
        <fullName evidence="7">MARVEL domain-containing protein</fullName>
    </submittedName>
</protein>
<evidence type="ECO:0000256" key="2">
    <source>
        <dbReference type="ARBA" id="ARBA00022692"/>
    </source>
</evidence>
<dbReference type="Proteomes" id="UP000046393">
    <property type="component" value="Unplaced"/>
</dbReference>
<evidence type="ECO:0000256" key="5">
    <source>
        <dbReference type="SAM" id="Phobius"/>
    </source>
</evidence>
<dbReference type="Pfam" id="PF13903">
    <property type="entry name" value="Claudin_2"/>
    <property type="match status" value="1"/>
</dbReference>
<feature type="transmembrane region" description="Helical" evidence="5">
    <location>
        <begin position="49"/>
        <end position="71"/>
    </location>
</feature>
<dbReference type="PANTHER" id="PTHR21215">
    <property type="entry name" value="LD36024P"/>
    <property type="match status" value="1"/>
</dbReference>
<name>A0A0N5AH83_9BILA</name>
<feature type="transmembrane region" description="Helical" evidence="5">
    <location>
        <begin position="139"/>
        <end position="162"/>
    </location>
</feature>
<keyword evidence="3 5" id="KW-1133">Transmembrane helix</keyword>
<dbReference type="WBParaSite" id="SMUV_0000372701-mRNA-1">
    <property type="protein sequence ID" value="SMUV_0000372701-mRNA-1"/>
    <property type="gene ID" value="SMUV_0000372701"/>
</dbReference>
<evidence type="ECO:0000256" key="3">
    <source>
        <dbReference type="ARBA" id="ARBA00022989"/>
    </source>
</evidence>
<accession>A0A0N5AH83</accession>
<dbReference type="InterPro" id="IPR004031">
    <property type="entry name" value="PMP22/EMP/MP20/Claudin"/>
</dbReference>
<evidence type="ECO:0000256" key="1">
    <source>
        <dbReference type="ARBA" id="ARBA00004141"/>
    </source>
</evidence>
<reference evidence="7" key="1">
    <citation type="submission" date="2017-02" db="UniProtKB">
        <authorList>
            <consortium name="WormBaseParasite"/>
        </authorList>
    </citation>
    <scope>IDENTIFICATION</scope>
</reference>
<dbReference type="AlphaFoldDB" id="A0A0N5AH83"/>
<dbReference type="Gene3D" id="1.20.140.150">
    <property type="match status" value="1"/>
</dbReference>
<feature type="transmembrane region" description="Helical" evidence="5">
    <location>
        <begin position="83"/>
        <end position="108"/>
    </location>
</feature>
<keyword evidence="4 5" id="KW-0472">Membrane</keyword>
<sequence>MLQQNLNLWILPDIGSFSKFGSPCVWNRDYHPSDEAFEKFNSHQAYRYYAMWGAAILYLLGLATFLVCSIFGMIGCWRRSTKIVLTTALLMLFSVMFLAGSMACWHLVNYLERHVLDVPPFYKSWEPLLKQTTKLSYGWSYIVSWAGIGFILLASTFMLLSYKKIKEEEERAVEVKRAPYMVSNYYDKTSAMVPYAYGTYAGYGAAYPPYYGQYMNTMGNAGYYGYMTYAR</sequence>
<evidence type="ECO:0000313" key="7">
    <source>
        <dbReference type="WBParaSite" id="SMUV_0000372701-mRNA-1"/>
    </source>
</evidence>
<dbReference type="PANTHER" id="PTHR21215:SF0">
    <property type="entry name" value="LD36024P"/>
    <property type="match status" value="1"/>
</dbReference>
<keyword evidence="6" id="KW-1185">Reference proteome</keyword>